<feature type="transmembrane region" description="Helical" evidence="1">
    <location>
        <begin position="48"/>
        <end position="69"/>
    </location>
</feature>
<feature type="transmembrane region" description="Helical" evidence="1">
    <location>
        <begin position="111"/>
        <end position="129"/>
    </location>
</feature>
<organism evidence="2 3">
    <name type="scientific">Solirubrobacter pauli</name>
    <dbReference type="NCBI Taxonomy" id="166793"/>
    <lineage>
        <taxon>Bacteria</taxon>
        <taxon>Bacillati</taxon>
        <taxon>Actinomycetota</taxon>
        <taxon>Thermoleophilia</taxon>
        <taxon>Solirubrobacterales</taxon>
        <taxon>Solirubrobacteraceae</taxon>
        <taxon>Solirubrobacter</taxon>
    </lineage>
</organism>
<dbReference type="RefSeq" id="WP_121254005.1">
    <property type="nucleotide sequence ID" value="NZ_RBIL01000002.1"/>
</dbReference>
<dbReference type="AlphaFoldDB" id="A0A660KXA8"/>
<comment type="caution">
    <text evidence="2">The sequence shown here is derived from an EMBL/GenBank/DDBJ whole genome shotgun (WGS) entry which is preliminary data.</text>
</comment>
<reference evidence="2 3" key="1">
    <citation type="submission" date="2018-10" db="EMBL/GenBank/DDBJ databases">
        <title>Genomic Encyclopedia of Archaeal and Bacterial Type Strains, Phase II (KMG-II): from individual species to whole genera.</title>
        <authorList>
            <person name="Goeker M."/>
        </authorList>
    </citation>
    <scope>NUCLEOTIDE SEQUENCE [LARGE SCALE GENOMIC DNA]</scope>
    <source>
        <strain evidence="2 3">DSM 14954</strain>
    </source>
</reference>
<evidence type="ECO:0000313" key="3">
    <source>
        <dbReference type="Proteomes" id="UP000278962"/>
    </source>
</evidence>
<feature type="transmembrane region" description="Helical" evidence="1">
    <location>
        <begin position="81"/>
        <end position="105"/>
    </location>
</feature>
<keyword evidence="1" id="KW-1133">Transmembrane helix</keyword>
<dbReference type="EMBL" id="RBIL01000002">
    <property type="protein sequence ID" value="RKQ86351.1"/>
    <property type="molecule type" value="Genomic_DNA"/>
</dbReference>
<keyword evidence="1" id="KW-0472">Membrane</keyword>
<keyword evidence="3" id="KW-1185">Reference proteome</keyword>
<evidence type="ECO:0000256" key="1">
    <source>
        <dbReference type="SAM" id="Phobius"/>
    </source>
</evidence>
<proteinExistence type="predicted"/>
<accession>A0A660KXA8</accession>
<name>A0A660KXA8_9ACTN</name>
<sequence>MRPLLNRLPLMARALVLVPLLAVGLDQARVSFICGPDAQSCLDAASSGTLGTAGTLLVIGYMLGIAALVGRMARGRSSLWLVATAGLWAACGGQAVLASALGTGALLGGGWVPLLAFGAAGGALLALALRTARHAFPLPRAPRLSMIVEEIVHQGDRLVVPPHLRAARLTRDRGPPQFA</sequence>
<gene>
    <name evidence="2" type="ORF">C8N24_4361</name>
</gene>
<keyword evidence="1" id="KW-0812">Transmembrane</keyword>
<protein>
    <submittedName>
        <fullName evidence="2">Uncharacterized protein</fullName>
    </submittedName>
</protein>
<dbReference type="Proteomes" id="UP000278962">
    <property type="component" value="Unassembled WGS sequence"/>
</dbReference>
<evidence type="ECO:0000313" key="2">
    <source>
        <dbReference type="EMBL" id="RKQ86351.1"/>
    </source>
</evidence>
<dbReference type="OrthoDB" id="10009053at2"/>